<dbReference type="EMBL" id="BKAX01000001">
    <property type="protein sequence ID" value="GEQ04544.1"/>
    <property type="molecule type" value="Genomic_DNA"/>
</dbReference>
<dbReference type="RefSeq" id="WP_042739667.1">
    <property type="nucleotide sequence ID" value="NZ_RXWT01000024.1"/>
</dbReference>
<reference evidence="1 2" key="1">
    <citation type="submission" date="2019-07" db="EMBL/GenBank/DDBJ databases">
        <title>Whole genome shotgun sequence of Staphylococcus gallinarum NBRC 109767.</title>
        <authorList>
            <person name="Hosoyama A."/>
            <person name="Uohara A."/>
            <person name="Ohji S."/>
            <person name="Ichikawa N."/>
        </authorList>
    </citation>
    <scope>NUCLEOTIDE SEQUENCE [LARGE SCALE GENOMIC DNA]</scope>
    <source>
        <strain evidence="1 2">NBRC 109767</strain>
    </source>
</reference>
<accession>A0ABQ0XZD7</accession>
<keyword evidence="2" id="KW-1185">Reference proteome</keyword>
<comment type="caution">
    <text evidence="1">The sequence shown here is derived from an EMBL/GenBank/DDBJ whole genome shotgun (WGS) entry which is preliminary data.</text>
</comment>
<protein>
    <recommendedName>
        <fullName evidence="3">DUF2007 domain-containing protein</fullName>
    </recommendedName>
</protein>
<evidence type="ECO:0000313" key="2">
    <source>
        <dbReference type="Proteomes" id="UP000321057"/>
    </source>
</evidence>
<dbReference type="Proteomes" id="UP000321057">
    <property type="component" value="Unassembled WGS sequence"/>
</dbReference>
<gene>
    <name evidence="1" type="ORF">SGA02_03720</name>
</gene>
<sequence length="69" mass="7885">MELSNTINIRYRMNTNGMNTIQIAQLLKAHGIIGYLKYVNDHSIIVAVPREDIKSNRIAMEGLKNENQN</sequence>
<organism evidence="1 2">
    <name type="scientific">Staphylococcus gallinarum</name>
    <dbReference type="NCBI Taxonomy" id="1293"/>
    <lineage>
        <taxon>Bacteria</taxon>
        <taxon>Bacillati</taxon>
        <taxon>Bacillota</taxon>
        <taxon>Bacilli</taxon>
        <taxon>Bacillales</taxon>
        <taxon>Staphylococcaceae</taxon>
        <taxon>Staphylococcus</taxon>
    </lineage>
</organism>
<evidence type="ECO:0000313" key="1">
    <source>
        <dbReference type="EMBL" id="GEQ04544.1"/>
    </source>
</evidence>
<evidence type="ECO:0008006" key="3">
    <source>
        <dbReference type="Google" id="ProtNLM"/>
    </source>
</evidence>
<proteinExistence type="predicted"/>
<name>A0ABQ0XZD7_STAGA</name>